<sequence length="107" mass="11603">MTEHPARLGSGGMGRGNELSAARQLHGATPTSALENHDIVRPVTRLGGGELVRCGPRSWRCWVYPARRISIRGRNSGFPRSTSRWRLGWIQSRLATAAPGASKPGNC</sequence>
<dbReference type="RefSeq" id="WP_310058629.1">
    <property type="nucleotide sequence ID" value="NZ_JAVDVQ010000012.1"/>
</dbReference>
<accession>A0ABU1UEJ3</accession>
<evidence type="ECO:0000313" key="2">
    <source>
        <dbReference type="EMBL" id="MDR7083611.1"/>
    </source>
</evidence>
<dbReference type="EMBL" id="JAVDVQ010000012">
    <property type="protein sequence ID" value="MDR7083611.1"/>
    <property type="molecule type" value="Genomic_DNA"/>
</dbReference>
<proteinExistence type="predicted"/>
<evidence type="ECO:0000313" key="3">
    <source>
        <dbReference type="Proteomes" id="UP001252243"/>
    </source>
</evidence>
<protein>
    <submittedName>
        <fullName evidence="2">Uncharacterized protein</fullName>
    </submittedName>
</protein>
<keyword evidence="3" id="KW-1185">Reference proteome</keyword>
<name>A0ABU1UEJ3_9MICC</name>
<gene>
    <name evidence="2" type="ORF">J2X01_002906</name>
</gene>
<dbReference type="Proteomes" id="UP001252243">
    <property type="component" value="Unassembled WGS sequence"/>
</dbReference>
<comment type="caution">
    <text evidence="2">The sequence shown here is derived from an EMBL/GenBank/DDBJ whole genome shotgun (WGS) entry which is preliminary data.</text>
</comment>
<evidence type="ECO:0000256" key="1">
    <source>
        <dbReference type="SAM" id="MobiDB-lite"/>
    </source>
</evidence>
<organism evidence="2 3">
    <name type="scientific">Arthrobacter ginsengisoli</name>
    <dbReference type="NCBI Taxonomy" id="1356565"/>
    <lineage>
        <taxon>Bacteria</taxon>
        <taxon>Bacillati</taxon>
        <taxon>Actinomycetota</taxon>
        <taxon>Actinomycetes</taxon>
        <taxon>Micrococcales</taxon>
        <taxon>Micrococcaceae</taxon>
        <taxon>Arthrobacter</taxon>
    </lineage>
</organism>
<reference evidence="2 3" key="1">
    <citation type="submission" date="2023-07" db="EMBL/GenBank/DDBJ databases">
        <title>Sorghum-associated microbial communities from plants grown in Nebraska, USA.</title>
        <authorList>
            <person name="Schachtman D."/>
        </authorList>
    </citation>
    <scope>NUCLEOTIDE SEQUENCE [LARGE SCALE GENOMIC DNA]</scope>
    <source>
        <strain evidence="2 3">BE167</strain>
    </source>
</reference>
<feature type="region of interest" description="Disordered" evidence="1">
    <location>
        <begin position="1"/>
        <end position="33"/>
    </location>
</feature>